<name>A0A0V1C7G9_TRIBR</name>
<sequence>MTWRHPANHLMRQRRWPSNCRMQCERKNGRHKARDAIGRRWEFIGNAEDHVTPFSVDTQLAVFSPRLSVAVIFLCALFVVFVDLVFARPESCQLCSNGCVTPTRMFRLSFTLNQHFK</sequence>
<keyword evidence="1" id="KW-0812">Transmembrane</keyword>
<reference evidence="2 3" key="1">
    <citation type="submission" date="2015-01" db="EMBL/GenBank/DDBJ databases">
        <title>Evolution of Trichinella species and genotypes.</title>
        <authorList>
            <person name="Korhonen P.K."/>
            <person name="Edoardo P."/>
            <person name="Giuseppe L.R."/>
            <person name="Gasser R.B."/>
        </authorList>
    </citation>
    <scope>NUCLEOTIDE SEQUENCE [LARGE SCALE GENOMIC DNA]</scope>
    <source>
        <strain evidence="2">ISS120</strain>
    </source>
</reference>
<evidence type="ECO:0000256" key="1">
    <source>
        <dbReference type="SAM" id="Phobius"/>
    </source>
</evidence>
<comment type="caution">
    <text evidence="2">The sequence shown here is derived from an EMBL/GenBank/DDBJ whole genome shotgun (WGS) entry which is preliminary data.</text>
</comment>
<evidence type="ECO:0000313" key="3">
    <source>
        <dbReference type="Proteomes" id="UP000054653"/>
    </source>
</evidence>
<dbReference type="AlphaFoldDB" id="A0A0V1C7G9"/>
<evidence type="ECO:0000313" key="2">
    <source>
        <dbReference type="EMBL" id="KRY44942.1"/>
    </source>
</evidence>
<keyword evidence="1" id="KW-0472">Membrane</keyword>
<organism evidence="2 3">
    <name type="scientific">Trichinella britovi</name>
    <name type="common">Parasitic roundworm</name>
    <dbReference type="NCBI Taxonomy" id="45882"/>
    <lineage>
        <taxon>Eukaryota</taxon>
        <taxon>Metazoa</taxon>
        <taxon>Ecdysozoa</taxon>
        <taxon>Nematoda</taxon>
        <taxon>Enoplea</taxon>
        <taxon>Dorylaimia</taxon>
        <taxon>Trichinellida</taxon>
        <taxon>Trichinellidae</taxon>
        <taxon>Trichinella</taxon>
    </lineage>
</organism>
<keyword evidence="1" id="KW-1133">Transmembrane helix</keyword>
<dbReference type="Proteomes" id="UP000054653">
    <property type="component" value="Unassembled WGS sequence"/>
</dbReference>
<proteinExistence type="predicted"/>
<feature type="transmembrane region" description="Helical" evidence="1">
    <location>
        <begin position="67"/>
        <end position="86"/>
    </location>
</feature>
<protein>
    <submittedName>
        <fullName evidence="2">Uncharacterized protein</fullName>
    </submittedName>
</protein>
<gene>
    <name evidence="2" type="ORF">T03_16832</name>
</gene>
<accession>A0A0V1C7G9</accession>
<keyword evidence="3" id="KW-1185">Reference proteome</keyword>
<dbReference type="EMBL" id="JYDI01000443">
    <property type="protein sequence ID" value="KRY44942.1"/>
    <property type="molecule type" value="Genomic_DNA"/>
</dbReference>